<evidence type="ECO:0000313" key="3">
    <source>
        <dbReference type="EMBL" id="NHZ36638.1"/>
    </source>
</evidence>
<feature type="transmembrane region" description="Helical" evidence="2">
    <location>
        <begin position="365"/>
        <end position="386"/>
    </location>
</feature>
<feature type="transmembrane region" description="Helical" evidence="2">
    <location>
        <begin position="482"/>
        <end position="501"/>
    </location>
</feature>
<dbReference type="Pfam" id="PF05656">
    <property type="entry name" value="DUF805"/>
    <property type="match status" value="1"/>
</dbReference>
<evidence type="ECO:0000256" key="1">
    <source>
        <dbReference type="SAM" id="MobiDB-lite"/>
    </source>
</evidence>
<keyword evidence="2" id="KW-0812">Transmembrane</keyword>
<comment type="caution">
    <text evidence="3">The sequence shown here is derived from an EMBL/GenBank/DDBJ whole genome shotgun (WGS) entry which is preliminary data.</text>
</comment>
<sequence length="672" mass="71708">MMSETFEQVLTAAQAGESLNPAWSKFVKTTFFVPVLAPAGGAGHTLRALAGKPTIRISEVRAQVDGDGGVLAALSGADVVRLVQGDADIEVVLSDRSFDITGQRVAWLRKSIEASLAKAAQARAAAAATPAAATAAASTPPAATAAAPARAAVVLDKPAPVRRAAGGPLDVAALKPRNVTIEKIGLQFFVPAEWRESPMSNGLRFHDDSTGTVLEAVGYVRPDVSLNKWVETRLAVVKHEMRYLKQAGEAYAIDGAEWGDRVTGRAIEFTGTVPGDAFESRCLVAFVRAEGIVVAITIRAPADDFEHNRAMYKWFLARVELDEMAAPEPYSAPASGRGYADLDQPRDEPGVFGFSMQGRIGRLRALAYSLMVFMPMIVLAVVLPILSPKGKFGAMWLVGVGVLVSMFFCLRLMVLRMHDVNLSGKWILGFMLAVGAGGAAGGPNFTTIGSIIFWLGLMIIYCFIPGTDGDNEFGEAPGPDSTLVKVGAGLFIVAQVFSLVGQSKMRNMDTRKGPDVPSTSTSGRGTPVANKVWTSPDGGMTIEFPIKPDEEIVRTHVRERMGAATMRQFSAWSTNSENYRIQVLDIGLPPLDPDKTMVDLQAALLAHNDVLTVPPTALVFKGYPGRDIKAGRRLIRMAVVGSTVYIATADANATAESMQRASAFVESLALTQ</sequence>
<proteinExistence type="predicted"/>
<dbReference type="PANTHER" id="PTHR34980">
    <property type="entry name" value="INNER MEMBRANE PROTEIN-RELATED-RELATED"/>
    <property type="match status" value="1"/>
</dbReference>
<gene>
    <name evidence="3" type="ORF">F0185_24025</name>
</gene>
<keyword evidence="2" id="KW-1133">Transmembrane helix</keyword>
<evidence type="ECO:0000313" key="4">
    <source>
        <dbReference type="Proteomes" id="UP000785613"/>
    </source>
</evidence>
<dbReference type="InterPro" id="IPR008523">
    <property type="entry name" value="DUF805"/>
</dbReference>
<reference evidence="3 4" key="1">
    <citation type="submission" date="2019-09" db="EMBL/GenBank/DDBJ databases">
        <title>Taxonomy of Antarctic Massilia spp.: description of Massilia rubra sp. nov., Massilia aquatica sp. nov., Massilia mucilaginosa sp. nov., Massilia frigida sp. nov. isolated from streams, lakes and regoliths.</title>
        <authorList>
            <person name="Holochova P."/>
            <person name="Sedlacek I."/>
            <person name="Kralova S."/>
            <person name="Maslanova I."/>
            <person name="Busse H.-J."/>
            <person name="Stankova E."/>
            <person name="Vrbovska V."/>
            <person name="Kovarovic V."/>
            <person name="Bartak M."/>
            <person name="Svec P."/>
            <person name="Pantucek R."/>
        </authorList>
    </citation>
    <scope>NUCLEOTIDE SEQUENCE [LARGE SCALE GENOMIC DNA]</scope>
    <source>
        <strain evidence="3 4">CCM 8692</strain>
    </source>
</reference>
<feature type="region of interest" description="Disordered" evidence="1">
    <location>
        <begin position="508"/>
        <end position="532"/>
    </location>
</feature>
<dbReference type="EMBL" id="VUYU01000019">
    <property type="protein sequence ID" value="NHZ36638.1"/>
    <property type="molecule type" value="Genomic_DNA"/>
</dbReference>
<feature type="transmembrane region" description="Helical" evidence="2">
    <location>
        <begin position="426"/>
        <end position="455"/>
    </location>
</feature>
<protein>
    <submittedName>
        <fullName evidence="3">DUF805 domain-containing protein</fullName>
    </submittedName>
</protein>
<name>A0ABX0LPW0_9BURK</name>
<feature type="transmembrane region" description="Helical" evidence="2">
    <location>
        <begin position="392"/>
        <end position="414"/>
    </location>
</feature>
<accession>A0ABX0LPW0</accession>
<dbReference type="RefSeq" id="WP_167228775.1">
    <property type="nucleotide sequence ID" value="NZ_VUYU01000019.1"/>
</dbReference>
<organism evidence="3 4">
    <name type="scientific">Massilia rubra</name>
    <dbReference type="NCBI Taxonomy" id="2607910"/>
    <lineage>
        <taxon>Bacteria</taxon>
        <taxon>Pseudomonadati</taxon>
        <taxon>Pseudomonadota</taxon>
        <taxon>Betaproteobacteria</taxon>
        <taxon>Burkholderiales</taxon>
        <taxon>Oxalobacteraceae</taxon>
        <taxon>Telluria group</taxon>
        <taxon>Massilia</taxon>
    </lineage>
</organism>
<dbReference type="Proteomes" id="UP000785613">
    <property type="component" value="Unassembled WGS sequence"/>
</dbReference>
<evidence type="ECO:0000256" key="2">
    <source>
        <dbReference type="SAM" id="Phobius"/>
    </source>
</evidence>
<dbReference type="PANTHER" id="PTHR34980:SF3">
    <property type="entry name" value="BLR8105 PROTEIN"/>
    <property type="match status" value="1"/>
</dbReference>
<keyword evidence="2" id="KW-0472">Membrane</keyword>
<keyword evidence="4" id="KW-1185">Reference proteome</keyword>